<feature type="domain" description="NAD-dependent epimerase/dehydratase" evidence="2">
    <location>
        <begin position="3"/>
        <end position="234"/>
    </location>
</feature>
<dbReference type="InterPro" id="IPR001509">
    <property type="entry name" value="Epimerase_deHydtase"/>
</dbReference>
<dbReference type="RefSeq" id="WP_054668861.1">
    <property type="nucleotide sequence ID" value="NZ_BMOF01000003.1"/>
</dbReference>
<keyword evidence="4" id="KW-1185">Reference proteome</keyword>
<reference evidence="3" key="2">
    <citation type="submission" date="2020-09" db="EMBL/GenBank/DDBJ databases">
        <authorList>
            <person name="Sun Q."/>
            <person name="Ohkuma M."/>
        </authorList>
    </citation>
    <scope>NUCLEOTIDE SEQUENCE</scope>
    <source>
        <strain evidence="3">JCM 14719</strain>
    </source>
</reference>
<evidence type="ECO:0000313" key="4">
    <source>
        <dbReference type="Proteomes" id="UP000637720"/>
    </source>
</evidence>
<accession>A0A8J3BBM7</accession>
<dbReference type="Gene3D" id="3.90.25.10">
    <property type="entry name" value="UDP-galactose 4-epimerase, domain 1"/>
    <property type="match status" value="1"/>
</dbReference>
<dbReference type="Proteomes" id="UP000637720">
    <property type="component" value="Unassembled WGS sequence"/>
</dbReference>
<organism evidence="3 4">
    <name type="scientific">Calditerricola satsumensis</name>
    <dbReference type="NCBI Taxonomy" id="373054"/>
    <lineage>
        <taxon>Bacteria</taxon>
        <taxon>Bacillati</taxon>
        <taxon>Bacillota</taxon>
        <taxon>Bacilli</taxon>
        <taxon>Bacillales</taxon>
        <taxon>Bacillaceae</taxon>
        <taxon>Calditerricola</taxon>
    </lineage>
</organism>
<comment type="similarity">
    <text evidence="1">Belongs to the NAD(P)-dependent epimerase/dehydratase family.</text>
</comment>
<evidence type="ECO:0000313" key="3">
    <source>
        <dbReference type="EMBL" id="GGJ92732.1"/>
    </source>
</evidence>
<proteinExistence type="inferred from homology"/>
<gene>
    <name evidence="3" type="ORF">GCM10007043_03000</name>
</gene>
<name>A0A8J3BBM7_9BACI</name>
<evidence type="ECO:0000259" key="2">
    <source>
        <dbReference type="Pfam" id="PF01370"/>
    </source>
</evidence>
<evidence type="ECO:0000256" key="1">
    <source>
        <dbReference type="ARBA" id="ARBA00007637"/>
    </source>
</evidence>
<comment type="caution">
    <text evidence="3">The sequence shown here is derived from an EMBL/GenBank/DDBJ whole genome shotgun (WGS) entry which is preliminary data.</text>
</comment>
<sequence>MKVLITGGAGFVGSHLAEACRDRGYQTHVVDNLSTGRRENVPDGVQFWEADITSDALVDIVTTLQPDVIFHQAAQSSVPVSLKHPIHDAHVNILGTLKLLEAARKANVKKVIYASSAAVYGNPASLPIDIDHAIQPSSFYGISKWVPELYLRVYRELYGLAFTVLRYANIYGPRQAAHGEGGVVAIFVDRVLKGEPLVIHGDGRQTRDFVYVTDVVEANLAAIERGDGDVLNVGTGIPTSILELVKTLEEVVAHPIPFVHADPRPGDIRYSYFNIKDTIQKLNWKPRVTLKEGLKETLARCGWKA</sequence>
<dbReference type="SUPFAM" id="SSF51735">
    <property type="entry name" value="NAD(P)-binding Rossmann-fold domains"/>
    <property type="match status" value="1"/>
</dbReference>
<reference evidence="3" key="1">
    <citation type="journal article" date="2014" name="Int. J. Syst. Evol. Microbiol.">
        <title>Complete genome sequence of Corynebacterium casei LMG S-19264T (=DSM 44701T), isolated from a smear-ripened cheese.</title>
        <authorList>
            <consortium name="US DOE Joint Genome Institute (JGI-PGF)"/>
            <person name="Walter F."/>
            <person name="Albersmeier A."/>
            <person name="Kalinowski J."/>
            <person name="Ruckert C."/>
        </authorList>
    </citation>
    <scope>NUCLEOTIDE SEQUENCE</scope>
    <source>
        <strain evidence="3">JCM 14719</strain>
    </source>
</reference>
<dbReference type="PRINTS" id="PR01713">
    <property type="entry name" value="NUCEPIMERASE"/>
</dbReference>
<dbReference type="AlphaFoldDB" id="A0A8J3BBM7"/>
<dbReference type="PANTHER" id="PTHR43000">
    <property type="entry name" value="DTDP-D-GLUCOSE 4,6-DEHYDRATASE-RELATED"/>
    <property type="match status" value="1"/>
</dbReference>
<dbReference type="Pfam" id="PF01370">
    <property type="entry name" value="Epimerase"/>
    <property type="match status" value="1"/>
</dbReference>
<dbReference type="InterPro" id="IPR036291">
    <property type="entry name" value="NAD(P)-bd_dom_sf"/>
</dbReference>
<protein>
    <submittedName>
        <fullName evidence="3">UDP-glucose 4-epimerase</fullName>
    </submittedName>
</protein>
<dbReference type="EMBL" id="BMOF01000003">
    <property type="protein sequence ID" value="GGJ92732.1"/>
    <property type="molecule type" value="Genomic_DNA"/>
</dbReference>
<dbReference type="Gene3D" id="3.40.50.720">
    <property type="entry name" value="NAD(P)-binding Rossmann-like Domain"/>
    <property type="match status" value="1"/>
</dbReference>